<accession>A0ABP0W800</accession>
<dbReference type="Proteomes" id="UP001497444">
    <property type="component" value="Chromosome 15"/>
</dbReference>
<name>A0ABP0W800_9BRYO</name>
<sequence>MSYTCALGTFSRYTRYHYTPAPFQARYAQIHQQDEYPTQYVSLPCPESGMKQWSSSSAPHKSFPKVLVLMVHDVFLKNSFLRHSGHPPCLIYH</sequence>
<reference evidence="1" key="1">
    <citation type="submission" date="2024-02" db="EMBL/GenBank/DDBJ databases">
        <authorList>
            <consortium name="ELIXIR-Norway"/>
            <consortium name="Elixir Norway"/>
        </authorList>
    </citation>
    <scope>NUCLEOTIDE SEQUENCE</scope>
</reference>
<evidence type="ECO:0000313" key="2">
    <source>
        <dbReference type="Proteomes" id="UP001497444"/>
    </source>
</evidence>
<protein>
    <submittedName>
        <fullName evidence="1">Uncharacterized protein</fullName>
    </submittedName>
</protein>
<dbReference type="EMBL" id="OZ020110">
    <property type="protein sequence ID" value="CAK9262944.1"/>
    <property type="molecule type" value="Genomic_DNA"/>
</dbReference>
<gene>
    <name evidence="1" type="ORF">CSSPJE1EN1_LOCUS8422</name>
</gene>
<evidence type="ECO:0000313" key="1">
    <source>
        <dbReference type="EMBL" id="CAK9262944.1"/>
    </source>
</evidence>
<organism evidence="1 2">
    <name type="scientific">Sphagnum jensenii</name>
    <dbReference type="NCBI Taxonomy" id="128206"/>
    <lineage>
        <taxon>Eukaryota</taxon>
        <taxon>Viridiplantae</taxon>
        <taxon>Streptophyta</taxon>
        <taxon>Embryophyta</taxon>
        <taxon>Bryophyta</taxon>
        <taxon>Sphagnophytina</taxon>
        <taxon>Sphagnopsida</taxon>
        <taxon>Sphagnales</taxon>
        <taxon>Sphagnaceae</taxon>
        <taxon>Sphagnum</taxon>
    </lineage>
</organism>
<keyword evidence="2" id="KW-1185">Reference proteome</keyword>
<proteinExistence type="predicted"/>